<gene>
    <name evidence="10" type="ORF">LTR16_010673</name>
</gene>
<accession>A0ABR0M1R6</accession>
<comment type="function">
    <text evidence="1">Required for efficient biogenesis of the 60S ribosomal subunit.</text>
</comment>
<sequence length="95" mass="10365">DQPESRTDSATPAHAKSSNQLEPDAEEAFQQFYLRQVTAEFAEDLDKIRAAGDFSDRALPVLVGALRQGTACFSAEERRRMGRAVIAAATVERGP</sequence>
<evidence type="ECO:0000256" key="1">
    <source>
        <dbReference type="ARBA" id="ARBA00003035"/>
    </source>
</evidence>
<dbReference type="EMBL" id="JAVRRA010003101">
    <property type="protein sequence ID" value="KAK5276800.1"/>
    <property type="molecule type" value="Genomic_DNA"/>
</dbReference>
<evidence type="ECO:0000256" key="2">
    <source>
        <dbReference type="ARBA" id="ARBA00004604"/>
    </source>
</evidence>
<evidence type="ECO:0000313" key="10">
    <source>
        <dbReference type="EMBL" id="KAK5276800.1"/>
    </source>
</evidence>
<evidence type="ECO:0000259" key="9">
    <source>
        <dbReference type="Pfam" id="PF14615"/>
    </source>
</evidence>
<feature type="non-terminal residue" evidence="10">
    <location>
        <position position="1"/>
    </location>
</feature>
<evidence type="ECO:0000256" key="7">
    <source>
        <dbReference type="ARBA" id="ARBA00023274"/>
    </source>
</evidence>
<proteinExistence type="inferred from homology"/>
<reference evidence="10 11" key="1">
    <citation type="submission" date="2023-08" db="EMBL/GenBank/DDBJ databases">
        <title>Black Yeasts Isolated from many extreme environments.</title>
        <authorList>
            <person name="Coleine C."/>
            <person name="Stajich J.E."/>
            <person name="Selbmann L."/>
        </authorList>
    </citation>
    <scope>NUCLEOTIDE SEQUENCE [LARGE SCALE GENOMIC DNA]</scope>
    <source>
        <strain evidence="10 11">CCFEE 536</strain>
    </source>
</reference>
<evidence type="ECO:0000256" key="4">
    <source>
        <dbReference type="ARBA" id="ARBA00015339"/>
    </source>
</evidence>
<keyword evidence="7" id="KW-0687">Ribonucleoprotein</keyword>
<dbReference type="Proteomes" id="UP001357485">
    <property type="component" value="Unassembled WGS sequence"/>
</dbReference>
<comment type="subcellular location">
    <subcellularLocation>
        <location evidence="2">Nucleus</location>
        <location evidence="2">Nucleolus</location>
    </subcellularLocation>
</comment>
<dbReference type="Pfam" id="PF14615">
    <property type="entry name" value="Rsa3"/>
    <property type="match status" value="1"/>
</dbReference>
<dbReference type="PANTHER" id="PTHR28127:SF1">
    <property type="entry name" value="RIBOSOME ASSEMBLY PROTEIN 3"/>
    <property type="match status" value="1"/>
</dbReference>
<feature type="region of interest" description="Disordered" evidence="8">
    <location>
        <begin position="1"/>
        <end position="24"/>
    </location>
</feature>
<comment type="similarity">
    <text evidence="3">Belongs to the RSA3 family.</text>
</comment>
<dbReference type="InterPro" id="IPR028217">
    <property type="entry name" value="Rsa3_C"/>
</dbReference>
<evidence type="ECO:0000256" key="8">
    <source>
        <dbReference type="SAM" id="MobiDB-lite"/>
    </source>
</evidence>
<keyword evidence="6" id="KW-0539">Nucleus</keyword>
<keyword evidence="5" id="KW-0690">Ribosome biogenesis</keyword>
<feature type="domain" description="Ribosome-assembly protein 3 C-terminal" evidence="9">
    <location>
        <begin position="29"/>
        <end position="74"/>
    </location>
</feature>
<name>A0ABR0M1R6_9PEZI</name>
<protein>
    <recommendedName>
        <fullName evidence="4">Ribosome assembly protein 3</fullName>
    </recommendedName>
</protein>
<dbReference type="InterPro" id="IPR051898">
    <property type="entry name" value="Ribosome_Assembly_3"/>
</dbReference>
<evidence type="ECO:0000256" key="5">
    <source>
        <dbReference type="ARBA" id="ARBA00022517"/>
    </source>
</evidence>
<evidence type="ECO:0000256" key="3">
    <source>
        <dbReference type="ARBA" id="ARBA00006256"/>
    </source>
</evidence>
<keyword evidence="11" id="KW-1185">Reference proteome</keyword>
<dbReference type="PANTHER" id="PTHR28127">
    <property type="entry name" value="RIBOSOME ASSEMBLY PROTEIN 3"/>
    <property type="match status" value="1"/>
</dbReference>
<evidence type="ECO:0000256" key="6">
    <source>
        <dbReference type="ARBA" id="ARBA00023242"/>
    </source>
</evidence>
<organism evidence="10 11">
    <name type="scientific">Cryomyces antarcticus</name>
    <dbReference type="NCBI Taxonomy" id="329879"/>
    <lineage>
        <taxon>Eukaryota</taxon>
        <taxon>Fungi</taxon>
        <taxon>Dikarya</taxon>
        <taxon>Ascomycota</taxon>
        <taxon>Pezizomycotina</taxon>
        <taxon>Dothideomycetes</taxon>
        <taxon>Dothideomycetes incertae sedis</taxon>
        <taxon>Cryomyces</taxon>
    </lineage>
</organism>
<comment type="caution">
    <text evidence="10">The sequence shown here is derived from an EMBL/GenBank/DDBJ whole genome shotgun (WGS) entry which is preliminary data.</text>
</comment>
<evidence type="ECO:0000313" key="11">
    <source>
        <dbReference type="Proteomes" id="UP001357485"/>
    </source>
</evidence>